<reference evidence="1" key="4">
    <citation type="submission" date="2025-09" db="UniProtKB">
        <authorList>
            <consortium name="Ensembl"/>
        </authorList>
    </citation>
    <scope>IDENTIFICATION</scope>
    <source>
        <strain evidence="1">17573</strain>
    </source>
</reference>
<keyword evidence="2" id="KW-1185">Reference proteome</keyword>
<dbReference type="GeneTree" id="ENSGT00940000161627"/>
<reference evidence="2" key="1">
    <citation type="journal article" date="2007" name="Science">
        <title>Evolutionary and biomedical insights from the rhesus macaque genome.</title>
        <authorList>
            <person name="Gibbs R.A."/>
            <person name="Rogers J."/>
            <person name="Katze M.G."/>
            <person name="Bumgarner R."/>
            <person name="Weinstock G.M."/>
            <person name="Mardis E.R."/>
            <person name="Remington K.A."/>
            <person name="Strausberg R.L."/>
            <person name="Venter J.C."/>
            <person name="Wilson R.K."/>
            <person name="Batzer M.A."/>
            <person name="Bustamante C.D."/>
            <person name="Eichler E.E."/>
            <person name="Hahn M.W."/>
            <person name="Hardison R.C."/>
            <person name="Makova K.D."/>
            <person name="Miller W."/>
            <person name="Milosavljevic A."/>
            <person name="Palermo R.E."/>
            <person name="Siepel A."/>
            <person name="Sikela J.M."/>
            <person name="Attaway T."/>
            <person name="Bell S."/>
            <person name="Bernard K.E."/>
            <person name="Buhay C.J."/>
            <person name="Chandrabose M.N."/>
            <person name="Dao M."/>
            <person name="Davis C."/>
            <person name="Delehaunty K.D."/>
            <person name="Ding Y."/>
            <person name="Dinh H.H."/>
            <person name="Dugan-Rocha S."/>
            <person name="Fulton L.A."/>
            <person name="Gabisi R.A."/>
            <person name="Garner T.T."/>
            <person name="Godfrey J."/>
            <person name="Hawes A.C."/>
            <person name="Hernandez J."/>
            <person name="Hines S."/>
            <person name="Holder M."/>
            <person name="Hume J."/>
            <person name="Jhangiani S.N."/>
            <person name="Joshi V."/>
            <person name="Khan Z.M."/>
            <person name="Kirkness E.F."/>
            <person name="Cree A."/>
            <person name="Fowler R.G."/>
            <person name="Lee S."/>
            <person name="Lewis L.R."/>
            <person name="Li Z."/>
            <person name="Liu Y.-S."/>
            <person name="Moore S.M."/>
            <person name="Muzny D."/>
            <person name="Nazareth L.V."/>
            <person name="Ngo D.N."/>
            <person name="Okwuonu G.O."/>
            <person name="Pai G."/>
            <person name="Parker D."/>
            <person name="Paul H.A."/>
            <person name="Pfannkoch C."/>
            <person name="Pohl C.S."/>
            <person name="Rogers Y.-H.C."/>
            <person name="Ruiz S.J."/>
            <person name="Sabo A."/>
            <person name="Santibanez J."/>
            <person name="Schneider B.W."/>
            <person name="Smith S.M."/>
            <person name="Sodergren E."/>
            <person name="Svatek A.F."/>
            <person name="Utterback T.R."/>
            <person name="Vattathil S."/>
            <person name="Warren W."/>
            <person name="White C.S."/>
            <person name="Chinwalla A.T."/>
            <person name="Feng Y."/>
            <person name="Halpern A.L."/>
            <person name="Hillier L.W."/>
            <person name="Huang X."/>
            <person name="Minx P."/>
            <person name="Nelson J.O."/>
            <person name="Pepin K.H."/>
            <person name="Qin X."/>
            <person name="Sutton G.G."/>
            <person name="Venter E."/>
            <person name="Walenz B.P."/>
            <person name="Wallis J.W."/>
            <person name="Worley K.C."/>
            <person name="Yang S.-P."/>
            <person name="Jones S.M."/>
            <person name="Marra M.A."/>
            <person name="Rocchi M."/>
            <person name="Schein J.E."/>
            <person name="Baertsch R."/>
            <person name="Clarke L."/>
            <person name="Csuros M."/>
            <person name="Glasscock J."/>
            <person name="Harris R.A."/>
            <person name="Havlak P."/>
            <person name="Jackson A.R."/>
            <person name="Jiang H."/>
            <person name="Liu Y."/>
            <person name="Messina D.N."/>
            <person name="Shen Y."/>
            <person name="Song H.X.-Z."/>
            <person name="Wylie T."/>
            <person name="Zhang L."/>
            <person name="Birney E."/>
            <person name="Han K."/>
            <person name="Konkel M.K."/>
            <person name="Lee J."/>
            <person name="Smit A.F.A."/>
            <person name="Ullmer B."/>
            <person name="Wang H."/>
            <person name="Xing J."/>
            <person name="Burhans R."/>
            <person name="Cheng Z."/>
            <person name="Karro J.E."/>
            <person name="Ma J."/>
            <person name="Raney B."/>
            <person name="She X."/>
            <person name="Cox M.J."/>
            <person name="Demuth J.P."/>
            <person name="Dumas L.J."/>
            <person name="Han S.-G."/>
            <person name="Hopkins J."/>
            <person name="Karimpour-Fard A."/>
            <person name="Kim Y.H."/>
            <person name="Pollack J.R."/>
            <person name="Vinar T."/>
            <person name="Addo-Quaye C."/>
            <person name="Degenhardt J."/>
            <person name="Denby A."/>
            <person name="Hubisz M.J."/>
            <person name="Indap A."/>
            <person name="Kosiol C."/>
            <person name="Lahn B.T."/>
            <person name="Lawson H.A."/>
            <person name="Marklein A."/>
            <person name="Nielsen R."/>
            <person name="Vallender E.J."/>
            <person name="Clark A.G."/>
            <person name="Ferguson B."/>
            <person name="Hernandez R.D."/>
            <person name="Hirani K."/>
            <person name="Kehrer-Sawatzki H."/>
            <person name="Kolb J."/>
            <person name="Patil S."/>
            <person name="Pu L.-L."/>
            <person name="Ren Y."/>
            <person name="Smith D.G."/>
            <person name="Wheeler D.A."/>
            <person name="Schenck I."/>
            <person name="Ball E.V."/>
            <person name="Chen R."/>
            <person name="Cooper D.N."/>
            <person name="Giardine B."/>
            <person name="Hsu F."/>
            <person name="Kent W.J."/>
            <person name="Lesk A."/>
            <person name="Nelson D.L."/>
            <person name="O'brien W.E."/>
            <person name="Pruefer K."/>
            <person name="Stenson P.D."/>
            <person name="Wallace J.C."/>
            <person name="Ke H."/>
            <person name="Liu X.-M."/>
            <person name="Wang P."/>
            <person name="Xiang A.P."/>
            <person name="Yang F."/>
            <person name="Barber G.P."/>
            <person name="Haussler D."/>
            <person name="Karolchik D."/>
            <person name="Kern A.D."/>
            <person name="Kuhn R.M."/>
            <person name="Smith K.E."/>
            <person name="Zwieg A.S."/>
        </authorList>
    </citation>
    <scope>NUCLEOTIDE SEQUENCE [LARGE SCALE GENOMIC DNA]</scope>
    <source>
        <strain evidence="2">17573</strain>
    </source>
</reference>
<dbReference type="PANTHER" id="PTHR46254">
    <property type="entry name" value="PROTEIN GVQW1-RELATED"/>
    <property type="match status" value="1"/>
</dbReference>
<protein>
    <submittedName>
        <fullName evidence="1">Uncharacterized protein</fullName>
    </submittedName>
</protein>
<reference evidence="1" key="3">
    <citation type="submission" date="2025-08" db="UniProtKB">
        <authorList>
            <consortium name="Ensembl"/>
        </authorList>
    </citation>
    <scope>IDENTIFICATION</scope>
    <source>
        <strain evidence="1">17573</strain>
    </source>
</reference>
<evidence type="ECO:0000313" key="2">
    <source>
        <dbReference type="Proteomes" id="UP000006718"/>
    </source>
</evidence>
<dbReference type="VEuPathDB" id="HostDB:ENSMMUG00000062335"/>
<dbReference type="PANTHER" id="PTHR46254:SF3">
    <property type="entry name" value="SECRETED PROTEIN"/>
    <property type="match status" value="1"/>
</dbReference>
<sequence>MWVLAEGGEAGQSCHQALFYLFVFEMESHSVTQAEVWWCNLSSLQPLPPGFKLYSCLSIPSSWDYRCLLPCPIFVFLVEMGFHHVGQAGLELLTSGDPPTLAPKMLGS</sequence>
<dbReference type="PRINTS" id="PR02045">
    <property type="entry name" value="F138DOMAIN"/>
</dbReference>
<reference evidence="1" key="2">
    <citation type="submission" date="2019-01" db="EMBL/GenBank/DDBJ databases">
        <authorList>
            <person name="Graves T."/>
            <person name="Eichler E.E."/>
            <person name="Wilson R.K."/>
        </authorList>
    </citation>
    <scope>NUCLEOTIDE SEQUENCE [LARGE SCALE GENOMIC DNA]</scope>
    <source>
        <strain evidence="1">17573</strain>
    </source>
</reference>
<dbReference type="InParanoid" id="A0A5F8AGI1"/>
<name>A0A5F8AGI1_MACMU</name>
<dbReference type="AlphaFoldDB" id="A0A5F8AGI1"/>
<dbReference type="OMA" id="ANFCILY"/>
<organism evidence="1 2">
    <name type="scientific">Macaca mulatta</name>
    <name type="common">Rhesus macaque</name>
    <dbReference type="NCBI Taxonomy" id="9544"/>
    <lineage>
        <taxon>Eukaryota</taxon>
        <taxon>Metazoa</taxon>
        <taxon>Chordata</taxon>
        <taxon>Craniata</taxon>
        <taxon>Vertebrata</taxon>
        <taxon>Euteleostomi</taxon>
        <taxon>Mammalia</taxon>
        <taxon>Eutheria</taxon>
        <taxon>Euarchontoglires</taxon>
        <taxon>Primates</taxon>
        <taxon>Haplorrhini</taxon>
        <taxon>Catarrhini</taxon>
        <taxon>Cercopithecidae</taxon>
        <taxon>Cercopithecinae</taxon>
        <taxon>Macaca</taxon>
    </lineage>
</organism>
<proteinExistence type="predicted"/>
<dbReference type="Ensembl" id="ENSMMUT00000109504.1">
    <property type="protein sequence ID" value="ENSMMUP00000077023.1"/>
    <property type="gene ID" value="ENSMMUG00000062335.1"/>
</dbReference>
<accession>A0A5F8AGI1</accession>
<evidence type="ECO:0000313" key="1">
    <source>
        <dbReference type="Ensembl" id="ENSMMUP00000077023.1"/>
    </source>
</evidence>
<dbReference type="Proteomes" id="UP000006718">
    <property type="component" value="Chromosome 1"/>
</dbReference>